<dbReference type="EMBL" id="JAHUTJ010054707">
    <property type="protein sequence ID" value="MED6285724.1"/>
    <property type="molecule type" value="Genomic_DNA"/>
</dbReference>
<name>A0ABU7EEW3_9TELE</name>
<reference evidence="1 2" key="1">
    <citation type="submission" date="2021-06" db="EMBL/GenBank/DDBJ databases">
        <authorList>
            <person name="Palmer J.M."/>
        </authorList>
    </citation>
    <scope>NUCLEOTIDE SEQUENCE [LARGE SCALE GENOMIC DNA]</scope>
    <source>
        <strain evidence="1 2">CL_MEX2019</strain>
        <tissue evidence="1">Muscle</tissue>
    </source>
</reference>
<protein>
    <submittedName>
        <fullName evidence="1">Uncharacterized protein</fullName>
    </submittedName>
</protein>
<organism evidence="1 2">
    <name type="scientific">Characodon lateralis</name>
    <dbReference type="NCBI Taxonomy" id="208331"/>
    <lineage>
        <taxon>Eukaryota</taxon>
        <taxon>Metazoa</taxon>
        <taxon>Chordata</taxon>
        <taxon>Craniata</taxon>
        <taxon>Vertebrata</taxon>
        <taxon>Euteleostomi</taxon>
        <taxon>Actinopterygii</taxon>
        <taxon>Neopterygii</taxon>
        <taxon>Teleostei</taxon>
        <taxon>Neoteleostei</taxon>
        <taxon>Acanthomorphata</taxon>
        <taxon>Ovalentaria</taxon>
        <taxon>Atherinomorphae</taxon>
        <taxon>Cyprinodontiformes</taxon>
        <taxon>Goodeidae</taxon>
        <taxon>Characodon</taxon>
    </lineage>
</organism>
<keyword evidence="2" id="KW-1185">Reference proteome</keyword>
<proteinExistence type="predicted"/>
<dbReference type="Proteomes" id="UP001352852">
    <property type="component" value="Unassembled WGS sequence"/>
</dbReference>
<evidence type="ECO:0000313" key="2">
    <source>
        <dbReference type="Proteomes" id="UP001352852"/>
    </source>
</evidence>
<comment type="caution">
    <text evidence="1">The sequence shown here is derived from an EMBL/GenBank/DDBJ whole genome shotgun (WGS) entry which is preliminary data.</text>
</comment>
<evidence type="ECO:0000313" key="1">
    <source>
        <dbReference type="EMBL" id="MED6285724.1"/>
    </source>
</evidence>
<gene>
    <name evidence="1" type="ORF">CHARACLAT_032095</name>
</gene>
<accession>A0ABU7EEW3</accession>
<sequence length="102" mass="10742">MCDGRIEEILKVLLPLPDNVPGQGKQVPIPTVNSVGEALLPTPEAPDGLPKSLRDQSLVLLHGLTKLLPGLSFCPGPHGGVLTRSLSDLSPRACLSPRQHGL</sequence>